<dbReference type="GeneTree" id="ENSGT00390000013474"/>
<sequence>MLYVNNHMSKTDAADTRGPVLFFFLYTLLNFFYLCSCLLIRRVLPFFSRSGRAVLNRDPFPCSQKAQSEFLRTFQQYILHLMAGPPPSFCFVAFPPVTKYNHTLFGKNSARPKDEVQEIVYVPTGNHVPGNKVQCTYLEIDQAPRTHAVFLSKPSWMWGAEIGANEHGVCIGNEAVATREAASNGKLLLGMDLVRLGLERGATAEEALDVIVSLLEEHGQGGNYFEDDSRSQALHSSFLIVDRAEAWILETVGKFWAAKKVTDGVRCLCNHLSLKTEIDKEHPELRSFAQSQGWWNEEDKEFNFSEVFSEEGSVPQCLEKEVEIPKDLLTVEAMINILRCKSTEVHSEDFATTASAVSVLLQNESCQCIHFVTGTPDPSRSVFKPFIFVEDVTPVPKVNSSSQRAKPCEDGKSKWKHKLYKSHQCALSVMERDPEKGEKLLNVMHDLEKQGFEAFEEILNNSSTLDAAEVVDLFYDCVDTEIKFYK</sequence>
<proteinExistence type="inferred from homology"/>
<accession>A0A8C5MR71</accession>
<evidence type="ECO:0000313" key="5">
    <source>
        <dbReference type="Proteomes" id="UP000694569"/>
    </source>
</evidence>
<feature type="transmembrane region" description="Helical" evidence="3">
    <location>
        <begin position="20"/>
        <end position="40"/>
    </location>
</feature>
<comment type="similarity">
    <text evidence="1">Belongs to the peptidase C69 family. Secernin subfamily.</text>
</comment>
<dbReference type="GO" id="GO:0070004">
    <property type="term" value="F:cysteine-type exopeptidase activity"/>
    <property type="evidence" value="ECO:0007669"/>
    <property type="project" value="InterPro"/>
</dbReference>
<dbReference type="Gene3D" id="3.60.60.10">
    <property type="entry name" value="Penicillin V Acylase, Chain A"/>
    <property type="match status" value="1"/>
</dbReference>
<dbReference type="PANTHER" id="PTHR12994">
    <property type="entry name" value="SECERNIN"/>
    <property type="match status" value="1"/>
</dbReference>
<dbReference type="GO" id="GO:0006508">
    <property type="term" value="P:proteolysis"/>
    <property type="evidence" value="ECO:0007669"/>
    <property type="project" value="InterPro"/>
</dbReference>
<reference evidence="4" key="2">
    <citation type="submission" date="2025-09" db="UniProtKB">
        <authorList>
            <consortium name="Ensembl"/>
        </authorList>
    </citation>
    <scope>IDENTIFICATION</scope>
</reference>
<dbReference type="InterPro" id="IPR005322">
    <property type="entry name" value="Peptidase_C69"/>
</dbReference>
<dbReference type="GO" id="GO:0016805">
    <property type="term" value="F:dipeptidase activity"/>
    <property type="evidence" value="ECO:0007669"/>
    <property type="project" value="InterPro"/>
</dbReference>
<evidence type="ECO:0000256" key="3">
    <source>
        <dbReference type="SAM" id="Phobius"/>
    </source>
</evidence>
<dbReference type="AlphaFoldDB" id="A0A8C5MR71"/>
<dbReference type="FunFam" id="3.60.60.10:FF:000001">
    <property type="entry name" value="Secernin 1"/>
    <property type="match status" value="1"/>
</dbReference>
<keyword evidence="3" id="KW-0472">Membrane</keyword>
<organism evidence="4 5">
    <name type="scientific">Leptobrachium leishanense</name>
    <name type="common">Leishan spiny toad</name>
    <dbReference type="NCBI Taxonomy" id="445787"/>
    <lineage>
        <taxon>Eukaryota</taxon>
        <taxon>Metazoa</taxon>
        <taxon>Chordata</taxon>
        <taxon>Craniata</taxon>
        <taxon>Vertebrata</taxon>
        <taxon>Euteleostomi</taxon>
        <taxon>Amphibia</taxon>
        <taxon>Batrachia</taxon>
        <taxon>Anura</taxon>
        <taxon>Pelobatoidea</taxon>
        <taxon>Megophryidae</taxon>
        <taxon>Leptobrachium</taxon>
    </lineage>
</organism>
<keyword evidence="3" id="KW-1133">Transmembrane helix</keyword>
<evidence type="ECO:0000256" key="2">
    <source>
        <dbReference type="ARBA" id="ARBA00040986"/>
    </source>
</evidence>
<keyword evidence="5" id="KW-1185">Reference proteome</keyword>
<name>A0A8C5MR71_9ANUR</name>
<keyword evidence="3" id="KW-0812">Transmembrane</keyword>
<dbReference type="Ensembl" id="ENSLLET00000018047.1">
    <property type="protein sequence ID" value="ENSLLEP00000017386.1"/>
    <property type="gene ID" value="ENSLLEG00000011017.1"/>
</dbReference>
<dbReference type="Pfam" id="PF03577">
    <property type="entry name" value="Peptidase_C69"/>
    <property type="match status" value="1"/>
</dbReference>
<dbReference type="Proteomes" id="UP000694569">
    <property type="component" value="Unplaced"/>
</dbReference>
<evidence type="ECO:0000313" key="4">
    <source>
        <dbReference type="Ensembl" id="ENSLLEP00000017386.1"/>
    </source>
</evidence>
<evidence type="ECO:0000256" key="1">
    <source>
        <dbReference type="ARBA" id="ARBA00005705"/>
    </source>
</evidence>
<dbReference type="OrthoDB" id="5175656at2759"/>
<reference evidence="4" key="1">
    <citation type="submission" date="2025-08" db="UniProtKB">
        <authorList>
            <consortium name="Ensembl"/>
        </authorList>
    </citation>
    <scope>IDENTIFICATION</scope>
</reference>
<gene>
    <name evidence="4" type="primary">SCRN1</name>
</gene>
<dbReference type="PANTHER" id="PTHR12994:SF7">
    <property type="entry name" value="SECERNIN-1"/>
    <property type="match status" value="1"/>
</dbReference>
<protein>
    <recommendedName>
        <fullName evidence="2">Secernin-2</fullName>
    </recommendedName>
</protein>